<dbReference type="AlphaFoldDB" id="A0A2N3PK94"/>
<dbReference type="SUPFAM" id="SSF50037">
    <property type="entry name" value="C-terminal domain of transcriptional repressors"/>
    <property type="match status" value="1"/>
</dbReference>
<feature type="domain" description="Ferrous iron transporter FeoA-like" evidence="2">
    <location>
        <begin position="1"/>
        <end position="73"/>
    </location>
</feature>
<dbReference type="SMART" id="SM00899">
    <property type="entry name" value="FeoA"/>
    <property type="match status" value="1"/>
</dbReference>
<dbReference type="EMBL" id="MBPK01000011">
    <property type="protein sequence ID" value="PKT81816.1"/>
    <property type="molecule type" value="Genomic_DNA"/>
</dbReference>
<protein>
    <recommendedName>
        <fullName evidence="2">Ferrous iron transporter FeoA-like domain-containing protein</fullName>
    </recommendedName>
</protein>
<evidence type="ECO:0000259" key="2">
    <source>
        <dbReference type="SMART" id="SM00899"/>
    </source>
</evidence>
<evidence type="ECO:0000256" key="1">
    <source>
        <dbReference type="ARBA" id="ARBA00023004"/>
    </source>
</evidence>
<name>A0A2N3PK94_9HELI</name>
<dbReference type="GO" id="GO:0046914">
    <property type="term" value="F:transition metal ion binding"/>
    <property type="evidence" value="ECO:0007669"/>
    <property type="project" value="InterPro"/>
</dbReference>
<organism evidence="3 4">
    <name type="scientific">Helicobacter winghamensis</name>
    <dbReference type="NCBI Taxonomy" id="157268"/>
    <lineage>
        <taxon>Bacteria</taxon>
        <taxon>Pseudomonadati</taxon>
        <taxon>Campylobacterota</taxon>
        <taxon>Epsilonproteobacteria</taxon>
        <taxon>Campylobacterales</taxon>
        <taxon>Helicobacteraceae</taxon>
        <taxon>Helicobacter</taxon>
    </lineage>
</organism>
<dbReference type="Proteomes" id="UP000233350">
    <property type="component" value="Unassembled WGS sequence"/>
</dbReference>
<dbReference type="STRING" id="556267.HWAG_01627"/>
<gene>
    <name evidence="3" type="ORF">BCM31_01125</name>
</gene>
<dbReference type="GeneID" id="97289906"/>
<dbReference type="RefSeq" id="WP_006803325.1">
    <property type="nucleotide sequence ID" value="NZ_CABKOI010000013.1"/>
</dbReference>
<dbReference type="InterPro" id="IPR008988">
    <property type="entry name" value="Transcriptional_repressor_C"/>
</dbReference>
<evidence type="ECO:0000313" key="4">
    <source>
        <dbReference type="Proteomes" id="UP000233350"/>
    </source>
</evidence>
<dbReference type="InterPro" id="IPR038157">
    <property type="entry name" value="FeoA_core_dom"/>
</dbReference>
<reference evidence="3 4" key="1">
    <citation type="submission" date="2016-07" db="EMBL/GenBank/DDBJ databases">
        <title>Detection of Helicobacter winghamensis from caecal content of red fox (Vulpes vulpes).</title>
        <authorList>
            <person name="Zanoni R.G."/>
            <person name="Florio D."/>
            <person name="Caffara M."/>
            <person name="Renzi M."/>
            <person name="Parisi A."/>
            <person name="Pasquali F."/>
            <person name="Manfreda G."/>
        </authorList>
    </citation>
    <scope>NUCLEOTIDE SEQUENCE [LARGE SCALE GENOMIC DNA]</scope>
    <source>
        <strain evidence="3 4">295_13</strain>
    </source>
</reference>
<proteinExistence type="predicted"/>
<keyword evidence="1" id="KW-0408">Iron</keyword>
<dbReference type="Pfam" id="PF04023">
    <property type="entry name" value="FeoA"/>
    <property type="match status" value="1"/>
</dbReference>
<sequence>MTINSLKNGEQGIIACIEADSRMRERLFSFGIAKSKHIKRIKSSLGNSTILVEIDRSCIALRAEEAESILIEKEK</sequence>
<evidence type="ECO:0000313" key="3">
    <source>
        <dbReference type="EMBL" id="PKT81816.1"/>
    </source>
</evidence>
<accession>A0A2N3PK94</accession>
<dbReference type="OrthoDB" id="5340000at2"/>
<keyword evidence="4" id="KW-1185">Reference proteome</keyword>
<dbReference type="InterPro" id="IPR007167">
    <property type="entry name" value="Fe-transptr_FeoA-like"/>
</dbReference>
<comment type="caution">
    <text evidence="3">The sequence shown here is derived from an EMBL/GenBank/DDBJ whole genome shotgun (WGS) entry which is preliminary data.</text>
</comment>
<dbReference type="Gene3D" id="2.30.30.90">
    <property type="match status" value="1"/>
</dbReference>